<dbReference type="AlphaFoldDB" id="A0A9W6UBA5"/>
<sequence>MGKEELLDALAGLQAATSAEGLSDQFLVVHGGATPGYFVVSVLLRVLTFGRCYAALSDIERKRWKFLEDSCSVVLRRVFGLVAGAEDEDFGDFDTRPVHITTSEGINLCLKFLEPLIHSTLALVEQLEDEQEAVNQKCVLVAALLYVFAKDPGASEGAGLRSRLVTDVLMCGIDVHVIVATLRFREELVECRRLLLPSYESDSETESELVSDGDDSMLGDMGEFGAEDIQWIVEKVAKVWGLTKYQYFLQTTGQEYAFSAWSYHGIGNFTHELLTVQQQVLSMSLPVVSPLSWMFQISAYAHYMIYSEDHRVRSSVEEYPYRSETTHPCMCCNCCRNAFVALNFSKPLSVRVLRKSFCFHLRKEQARKMVIGIYSGIRLHVQQHLGSRLCHFELLPNVVCGIAF</sequence>
<comment type="caution">
    <text evidence="1">The sequence shown here is derived from an EMBL/GenBank/DDBJ whole genome shotgun (WGS) entry which is preliminary data.</text>
</comment>
<proteinExistence type="predicted"/>
<dbReference type="OrthoDB" id="619536at2759"/>
<name>A0A9W6UBA5_9STRA</name>
<accession>A0A9W6UBA5</accession>
<gene>
    <name evidence="1" type="ORF">Plil01_001262000</name>
</gene>
<dbReference type="Proteomes" id="UP001165083">
    <property type="component" value="Unassembled WGS sequence"/>
</dbReference>
<keyword evidence="2" id="KW-1185">Reference proteome</keyword>
<dbReference type="EMBL" id="BSXW01000791">
    <property type="protein sequence ID" value="GMF29687.1"/>
    <property type="molecule type" value="Genomic_DNA"/>
</dbReference>
<organism evidence="1 2">
    <name type="scientific">Phytophthora lilii</name>
    <dbReference type="NCBI Taxonomy" id="2077276"/>
    <lineage>
        <taxon>Eukaryota</taxon>
        <taxon>Sar</taxon>
        <taxon>Stramenopiles</taxon>
        <taxon>Oomycota</taxon>
        <taxon>Peronosporomycetes</taxon>
        <taxon>Peronosporales</taxon>
        <taxon>Peronosporaceae</taxon>
        <taxon>Phytophthora</taxon>
    </lineage>
</organism>
<reference evidence="1" key="1">
    <citation type="submission" date="2023-04" db="EMBL/GenBank/DDBJ databases">
        <title>Phytophthora lilii NBRC 32176.</title>
        <authorList>
            <person name="Ichikawa N."/>
            <person name="Sato H."/>
            <person name="Tonouchi N."/>
        </authorList>
    </citation>
    <scope>NUCLEOTIDE SEQUENCE</scope>
    <source>
        <strain evidence="1">NBRC 32176</strain>
    </source>
</reference>
<protein>
    <submittedName>
        <fullName evidence="1">Unnamed protein product</fullName>
    </submittedName>
</protein>
<evidence type="ECO:0000313" key="1">
    <source>
        <dbReference type="EMBL" id="GMF29687.1"/>
    </source>
</evidence>
<evidence type="ECO:0000313" key="2">
    <source>
        <dbReference type="Proteomes" id="UP001165083"/>
    </source>
</evidence>